<dbReference type="AlphaFoldDB" id="A0A2Z6LI77"/>
<proteinExistence type="predicted"/>
<organism evidence="1 2">
    <name type="scientific">Trifolium subterraneum</name>
    <name type="common">Subterranean clover</name>
    <dbReference type="NCBI Taxonomy" id="3900"/>
    <lineage>
        <taxon>Eukaryota</taxon>
        <taxon>Viridiplantae</taxon>
        <taxon>Streptophyta</taxon>
        <taxon>Embryophyta</taxon>
        <taxon>Tracheophyta</taxon>
        <taxon>Spermatophyta</taxon>
        <taxon>Magnoliopsida</taxon>
        <taxon>eudicotyledons</taxon>
        <taxon>Gunneridae</taxon>
        <taxon>Pentapetalae</taxon>
        <taxon>rosids</taxon>
        <taxon>fabids</taxon>
        <taxon>Fabales</taxon>
        <taxon>Fabaceae</taxon>
        <taxon>Papilionoideae</taxon>
        <taxon>50 kb inversion clade</taxon>
        <taxon>NPAAA clade</taxon>
        <taxon>Hologalegina</taxon>
        <taxon>IRL clade</taxon>
        <taxon>Trifolieae</taxon>
        <taxon>Trifolium</taxon>
    </lineage>
</organism>
<name>A0A2Z6LI77_TRISU</name>
<evidence type="ECO:0000313" key="2">
    <source>
        <dbReference type="Proteomes" id="UP000242715"/>
    </source>
</evidence>
<protein>
    <submittedName>
        <fullName evidence="1">Uncharacterized protein</fullName>
    </submittedName>
</protein>
<sequence length="66" mass="7231">MHVQSQATVQDHSQALVQYEAPVQVQSEAPVQAQSIAPCEVVTKKRRVEGQLKQPAKVKTAQGSFM</sequence>
<evidence type="ECO:0000313" key="1">
    <source>
        <dbReference type="EMBL" id="GAU16880.1"/>
    </source>
</evidence>
<dbReference type="Proteomes" id="UP000242715">
    <property type="component" value="Unassembled WGS sequence"/>
</dbReference>
<reference evidence="2" key="1">
    <citation type="journal article" date="2017" name="Front. Plant Sci.">
        <title>Climate Clever Clovers: New Paradigm to Reduce the Environmental Footprint of Ruminants by Breeding Low Methanogenic Forages Utilizing Haplotype Variation.</title>
        <authorList>
            <person name="Kaur P."/>
            <person name="Appels R."/>
            <person name="Bayer P.E."/>
            <person name="Keeble-Gagnere G."/>
            <person name="Wang J."/>
            <person name="Hirakawa H."/>
            <person name="Shirasawa K."/>
            <person name="Vercoe P."/>
            <person name="Stefanova K."/>
            <person name="Durmic Z."/>
            <person name="Nichols P."/>
            <person name="Revell C."/>
            <person name="Isobe S.N."/>
            <person name="Edwards D."/>
            <person name="Erskine W."/>
        </authorList>
    </citation>
    <scope>NUCLEOTIDE SEQUENCE [LARGE SCALE GENOMIC DNA]</scope>
    <source>
        <strain evidence="2">cv. Daliak</strain>
    </source>
</reference>
<gene>
    <name evidence="1" type="ORF">TSUD_368290</name>
</gene>
<accession>A0A2Z6LI77</accession>
<keyword evidence="2" id="KW-1185">Reference proteome</keyword>
<dbReference type="EMBL" id="DF973164">
    <property type="protein sequence ID" value="GAU16880.1"/>
    <property type="molecule type" value="Genomic_DNA"/>
</dbReference>